<dbReference type="InterPro" id="IPR006680">
    <property type="entry name" value="Amidohydro-rel"/>
</dbReference>
<evidence type="ECO:0000256" key="2">
    <source>
        <dbReference type="ARBA" id="ARBA00022801"/>
    </source>
</evidence>
<dbReference type="AlphaFoldDB" id="A0A2A4FST8"/>
<protein>
    <recommendedName>
        <fullName evidence="3">Amidohydrolase-related domain-containing protein</fullName>
    </recommendedName>
</protein>
<evidence type="ECO:0000313" key="4">
    <source>
        <dbReference type="EMBL" id="PCE41805.1"/>
    </source>
</evidence>
<dbReference type="SUPFAM" id="SSF51338">
    <property type="entry name" value="Composite domain of metallo-dependent hydrolases"/>
    <property type="match status" value="1"/>
</dbReference>
<dbReference type="Gene3D" id="2.30.40.10">
    <property type="entry name" value="Urease, subunit C, domain 1"/>
    <property type="match status" value="1"/>
</dbReference>
<accession>A0A2A4FST8</accession>
<evidence type="ECO:0000259" key="3">
    <source>
        <dbReference type="Pfam" id="PF01979"/>
    </source>
</evidence>
<name>A0A2A4FST8_9SPHN</name>
<keyword evidence="2" id="KW-0378">Hydrolase</keyword>
<dbReference type="NCBIfam" id="NF006056">
    <property type="entry name" value="PRK08204.1"/>
    <property type="match status" value="1"/>
</dbReference>
<evidence type="ECO:0000256" key="1">
    <source>
        <dbReference type="ARBA" id="ARBA00006745"/>
    </source>
</evidence>
<dbReference type="SUPFAM" id="SSF51556">
    <property type="entry name" value="Metallo-dependent hydrolases"/>
    <property type="match status" value="1"/>
</dbReference>
<dbReference type="GO" id="GO:0016810">
    <property type="term" value="F:hydrolase activity, acting on carbon-nitrogen (but not peptide) bonds"/>
    <property type="evidence" value="ECO:0007669"/>
    <property type="project" value="InterPro"/>
</dbReference>
<dbReference type="RefSeq" id="WP_066961384.1">
    <property type="nucleotide sequence ID" value="NZ_CP023449.1"/>
</dbReference>
<dbReference type="Proteomes" id="UP000218934">
    <property type="component" value="Unassembled WGS sequence"/>
</dbReference>
<evidence type="ECO:0000313" key="5">
    <source>
        <dbReference type="Proteomes" id="UP000218934"/>
    </source>
</evidence>
<sequence>MKTLIKNAVVVTVDPAIGDVHGGDILIEDGFICEIAESITAGDAEIIDATGCIAIPGFVDTHRHLWEGALRSVSADWAGLEFVSNMLILSSACFRPRDMYATAYQGGLDCLNAGVTTVADYCHNVITPEHASEAVRGLRESGVRAAWSYSFNPSLSEKSAFANTAARISFLEDFARTHFQDRDDLVSLAVCPQEIGGWQKDRQNAVKTFEVARRLGAPLLVHANAYTRPGGEYLGEVELLDELGLLGPDLTVVHMGFTKDDEWRRLGEVGAHVSFTPETELQMGMNPPPITAAMDAGVNISVGADITANNSGDLFTQLRLALQVERAKLAEKHAGAIYAGTGISCAQALEWGTIGGARALGMQDRIGSITPGKEADIVLIRADGIAMTGWDRSNPAATVVQQAGIHVVDTVLVKGKVVKRDGRLIADERSACELLEETSRYIHEEAAAKGGFNVSNEELMARLNRHILEQAAQA</sequence>
<dbReference type="InterPro" id="IPR050287">
    <property type="entry name" value="MTA/SAH_deaminase"/>
</dbReference>
<proteinExistence type="inferred from homology"/>
<dbReference type="EMBL" id="NWUF01000012">
    <property type="protein sequence ID" value="PCE41805.1"/>
    <property type="molecule type" value="Genomic_DNA"/>
</dbReference>
<dbReference type="Pfam" id="PF01979">
    <property type="entry name" value="Amidohydro_1"/>
    <property type="match status" value="1"/>
</dbReference>
<gene>
    <name evidence="4" type="ORF">COO09_13700</name>
</gene>
<reference evidence="4 5" key="1">
    <citation type="submission" date="2017-09" db="EMBL/GenBank/DDBJ databases">
        <title>The Catabolism of 3,6-Dichlorosalicylic acid is Initiated by the Cytochrome P450 Monooxygenase DsmABC in Rhizorhabdus dicambivorans Ndbn-20.</title>
        <authorList>
            <person name="Na L."/>
        </authorList>
    </citation>
    <scope>NUCLEOTIDE SEQUENCE [LARGE SCALE GENOMIC DNA]</scope>
    <source>
        <strain evidence="4 5">Ndbn-20m</strain>
    </source>
</reference>
<keyword evidence="5" id="KW-1185">Reference proteome</keyword>
<dbReference type="KEGG" id="rdi:CMV14_19365"/>
<organism evidence="4 5">
    <name type="scientific">Rhizorhabdus dicambivorans</name>
    <dbReference type="NCBI Taxonomy" id="1850238"/>
    <lineage>
        <taxon>Bacteria</taxon>
        <taxon>Pseudomonadati</taxon>
        <taxon>Pseudomonadota</taxon>
        <taxon>Alphaproteobacteria</taxon>
        <taxon>Sphingomonadales</taxon>
        <taxon>Sphingomonadaceae</taxon>
        <taxon>Rhizorhabdus</taxon>
    </lineage>
</organism>
<dbReference type="InterPro" id="IPR032466">
    <property type="entry name" value="Metal_Hydrolase"/>
</dbReference>
<dbReference type="InterPro" id="IPR011059">
    <property type="entry name" value="Metal-dep_hydrolase_composite"/>
</dbReference>
<feature type="domain" description="Amidohydrolase-related" evidence="3">
    <location>
        <begin position="53"/>
        <end position="418"/>
    </location>
</feature>
<dbReference type="PANTHER" id="PTHR43794:SF11">
    <property type="entry name" value="AMIDOHYDROLASE-RELATED DOMAIN-CONTAINING PROTEIN"/>
    <property type="match status" value="1"/>
</dbReference>
<comment type="caution">
    <text evidence="4">The sequence shown here is derived from an EMBL/GenBank/DDBJ whole genome shotgun (WGS) entry which is preliminary data.</text>
</comment>
<comment type="similarity">
    <text evidence="1">Belongs to the metallo-dependent hydrolases superfamily. ATZ/TRZ family.</text>
</comment>
<dbReference type="PANTHER" id="PTHR43794">
    <property type="entry name" value="AMINOHYDROLASE SSNA-RELATED"/>
    <property type="match status" value="1"/>
</dbReference>
<dbReference type="OrthoDB" id="9766983at2"/>
<dbReference type="Gene3D" id="3.20.20.140">
    <property type="entry name" value="Metal-dependent hydrolases"/>
    <property type="match status" value="1"/>
</dbReference>